<name>A0A136INN8_9PEZI</name>
<feature type="region of interest" description="Disordered" evidence="1">
    <location>
        <begin position="1"/>
        <end position="29"/>
    </location>
</feature>
<dbReference type="InParanoid" id="A0A136INN8"/>
<reference evidence="3" key="1">
    <citation type="submission" date="2016-02" db="EMBL/GenBank/DDBJ databases">
        <title>Draft genome sequence of Microdochium bolleyi, a fungal endophyte of beachgrass.</title>
        <authorList>
            <consortium name="DOE Joint Genome Institute"/>
            <person name="David A.S."/>
            <person name="May G."/>
            <person name="Haridas S."/>
            <person name="Lim J."/>
            <person name="Wang M."/>
            <person name="Labutti K."/>
            <person name="Lipzen A."/>
            <person name="Barry K."/>
            <person name="Grigoriev I.V."/>
        </authorList>
    </citation>
    <scope>NUCLEOTIDE SEQUENCE [LARGE SCALE GENOMIC DNA]</scope>
    <source>
        <strain evidence="3">J235TASD1</strain>
    </source>
</reference>
<keyword evidence="3" id="KW-1185">Reference proteome</keyword>
<dbReference type="OrthoDB" id="4774461at2759"/>
<sequence>MGSPAPETNPLDSMTTDSSPDLQAEQQQRQQYFEVQQLDPDESAEDFDLSPPLQVSGHGQVLMWKNCIAHVYHSHDDRLPVEQVPLGNGKCIVPHGTSVWLAGRRGSIKQRAAISP</sequence>
<gene>
    <name evidence="2" type="ORF">Micbo1qcDRAFT_198253</name>
</gene>
<proteinExistence type="predicted"/>
<evidence type="ECO:0000313" key="3">
    <source>
        <dbReference type="Proteomes" id="UP000070501"/>
    </source>
</evidence>
<dbReference type="EMBL" id="KQ964267">
    <property type="protein sequence ID" value="KXJ86535.1"/>
    <property type="molecule type" value="Genomic_DNA"/>
</dbReference>
<evidence type="ECO:0000256" key="1">
    <source>
        <dbReference type="SAM" id="MobiDB-lite"/>
    </source>
</evidence>
<organism evidence="2 3">
    <name type="scientific">Microdochium bolleyi</name>
    <dbReference type="NCBI Taxonomy" id="196109"/>
    <lineage>
        <taxon>Eukaryota</taxon>
        <taxon>Fungi</taxon>
        <taxon>Dikarya</taxon>
        <taxon>Ascomycota</taxon>
        <taxon>Pezizomycotina</taxon>
        <taxon>Sordariomycetes</taxon>
        <taxon>Xylariomycetidae</taxon>
        <taxon>Xylariales</taxon>
        <taxon>Microdochiaceae</taxon>
        <taxon>Microdochium</taxon>
    </lineage>
</organism>
<feature type="compositionally biased region" description="Polar residues" evidence="1">
    <location>
        <begin position="10"/>
        <end position="21"/>
    </location>
</feature>
<accession>A0A136INN8</accession>
<dbReference type="Proteomes" id="UP000070501">
    <property type="component" value="Unassembled WGS sequence"/>
</dbReference>
<dbReference type="AlphaFoldDB" id="A0A136INN8"/>
<protein>
    <submittedName>
        <fullName evidence="2">Uncharacterized protein</fullName>
    </submittedName>
</protein>
<evidence type="ECO:0000313" key="2">
    <source>
        <dbReference type="EMBL" id="KXJ86535.1"/>
    </source>
</evidence>